<sequence>MSENALTLDSGAAATPALTATLFGGGAKGVDALKARFTGFMKQPAVAKSLPLLGLLGVVAMAGLAWLALREPPQRDLFRALPDGDKSAVAQVLDQNGVRYSFDNAGGMTVSQDDYFKAKMMLAAQGLPKSAPDGNSMIDSLPMGASRAVEGEKLRSAREMDLARTIEAIDSVESAKVHLAVEPPSVFLRDRAKPTASVMLRLAQGRTLTDQQVSAIVHLVASSIPELNPQDISVVDQNGRLLSNNDANSADDRQLAVQDRVEDRYRQSVVALLTPILGAGNFSTEVHAELNFAERQATRETYPQDEARLRSEQGSWQSDPRGQGNGEAGGIPGALSNQAPVNPTVTQTNPNGQAVQQGQTGNGANAAAQPGTPPNPVLKTEETFNRNFELGREVSVTRDAVGTVKRLSVAVALDNGADGKPRSAQEIAALEALVKGAIGFDQSRGDVVALSSRGFVKAEEVKAPWYEADWMSPLVRNVSALLVALLLIFSIGRPLLKRRAAAQEAAAADAAANGQRIGREISGELTRHAAENPGEGRPITLDMISSAPDYSQRADLIRNFVKQDPDRAALVVRDLLKEGKKDNA</sequence>
<dbReference type="Pfam" id="PF08345">
    <property type="entry name" value="YscJ_FliF_C"/>
    <property type="match status" value="1"/>
</dbReference>
<dbReference type="InterPro" id="IPR043427">
    <property type="entry name" value="YscJ/FliF"/>
</dbReference>
<gene>
    <name evidence="14" type="ORF">IQ35_02275</name>
</gene>
<dbReference type="Proteomes" id="UP000316624">
    <property type="component" value="Unassembled WGS sequence"/>
</dbReference>
<evidence type="ECO:0000256" key="9">
    <source>
        <dbReference type="PIRNR" id="PIRNR004862"/>
    </source>
</evidence>
<dbReference type="InterPro" id="IPR013556">
    <property type="entry name" value="Flag_M-ring_C"/>
</dbReference>
<dbReference type="InterPro" id="IPR000067">
    <property type="entry name" value="FlgMring_FliF"/>
</dbReference>
<dbReference type="GO" id="GO:0003774">
    <property type="term" value="F:cytoskeletal motor activity"/>
    <property type="evidence" value="ECO:0007669"/>
    <property type="project" value="InterPro"/>
</dbReference>
<organism evidence="14 15">
    <name type="scientific">Sphingobium wenxiniae (strain DSM 21828 / CGMCC 1.7748 / JZ-1)</name>
    <dbReference type="NCBI Taxonomy" id="595605"/>
    <lineage>
        <taxon>Bacteria</taxon>
        <taxon>Pseudomonadati</taxon>
        <taxon>Pseudomonadota</taxon>
        <taxon>Alphaproteobacteria</taxon>
        <taxon>Sphingomonadales</taxon>
        <taxon>Sphingomonadaceae</taxon>
        <taxon>Sphingobium</taxon>
    </lineage>
</organism>
<comment type="subcellular location">
    <subcellularLocation>
        <location evidence="1 9">Bacterial flagellum basal body</location>
    </subcellularLocation>
    <subcellularLocation>
        <location evidence="2">Cell membrane</location>
        <topology evidence="2">Multi-pass membrane protein</topology>
    </subcellularLocation>
</comment>
<keyword evidence="15" id="KW-1185">Reference proteome</keyword>
<dbReference type="GO" id="GO:0005886">
    <property type="term" value="C:plasma membrane"/>
    <property type="evidence" value="ECO:0007669"/>
    <property type="project" value="UniProtKB-SubCell"/>
</dbReference>
<dbReference type="RefSeq" id="WP_145073639.1">
    <property type="nucleotide sequence ID" value="NZ_JACIIY010000006.1"/>
</dbReference>
<name>A0A562KD67_SPHWJ</name>
<proteinExistence type="inferred from homology"/>
<keyword evidence="14" id="KW-0282">Flagellum</keyword>
<evidence type="ECO:0000259" key="12">
    <source>
        <dbReference type="Pfam" id="PF01514"/>
    </source>
</evidence>
<reference evidence="14 15" key="1">
    <citation type="journal article" date="2015" name="Stand. Genomic Sci.">
        <title>Genomic Encyclopedia of Bacterial and Archaeal Type Strains, Phase III: the genomes of soil and plant-associated and newly described type strains.</title>
        <authorList>
            <person name="Whitman W.B."/>
            <person name="Woyke T."/>
            <person name="Klenk H.P."/>
            <person name="Zhou Y."/>
            <person name="Lilburn T.G."/>
            <person name="Beck B.J."/>
            <person name="De Vos P."/>
            <person name="Vandamme P."/>
            <person name="Eisen J.A."/>
            <person name="Garrity G."/>
            <person name="Hugenholtz P."/>
            <person name="Kyrpides N.C."/>
        </authorList>
    </citation>
    <scope>NUCLEOTIDE SEQUENCE [LARGE SCALE GENOMIC DNA]</scope>
    <source>
        <strain evidence="14 15">CGMCC 1.7748</strain>
    </source>
</reference>
<comment type="caution">
    <text evidence="14">The sequence shown here is derived from an EMBL/GenBank/DDBJ whole genome shotgun (WGS) entry which is preliminary data.</text>
</comment>
<dbReference type="NCBIfam" id="TIGR00206">
    <property type="entry name" value="fliF"/>
    <property type="match status" value="1"/>
</dbReference>
<feature type="domain" description="Flagellar M-ring N-terminal" evidence="12">
    <location>
        <begin position="71"/>
        <end position="243"/>
    </location>
</feature>
<keyword evidence="14" id="KW-0966">Cell projection</keyword>
<feature type="compositionally biased region" description="Polar residues" evidence="10">
    <location>
        <begin position="335"/>
        <end position="350"/>
    </location>
</feature>
<evidence type="ECO:0000256" key="10">
    <source>
        <dbReference type="SAM" id="MobiDB-lite"/>
    </source>
</evidence>
<dbReference type="AlphaFoldDB" id="A0A562KD67"/>
<accession>A0A562KD67</accession>
<feature type="region of interest" description="Disordered" evidence="10">
    <location>
        <begin position="300"/>
        <end position="379"/>
    </location>
</feature>
<feature type="domain" description="Flagellar M-ring C-terminal" evidence="13">
    <location>
        <begin position="273"/>
        <end position="455"/>
    </location>
</feature>
<dbReference type="Pfam" id="PF01514">
    <property type="entry name" value="YscJ_FliF"/>
    <property type="match status" value="1"/>
</dbReference>
<dbReference type="PRINTS" id="PR01009">
    <property type="entry name" value="FLGMRINGFLIF"/>
</dbReference>
<dbReference type="PANTHER" id="PTHR30046">
    <property type="entry name" value="FLAGELLAR M-RING PROTEIN"/>
    <property type="match status" value="1"/>
</dbReference>
<feature type="compositionally biased region" description="Gly residues" evidence="10">
    <location>
        <begin position="323"/>
        <end position="332"/>
    </location>
</feature>
<evidence type="ECO:0000259" key="13">
    <source>
        <dbReference type="Pfam" id="PF08345"/>
    </source>
</evidence>
<keyword evidence="14" id="KW-0969">Cilium</keyword>
<evidence type="ECO:0000313" key="15">
    <source>
        <dbReference type="Proteomes" id="UP000316624"/>
    </source>
</evidence>
<evidence type="ECO:0000313" key="14">
    <source>
        <dbReference type="EMBL" id="TWH93368.1"/>
    </source>
</evidence>
<keyword evidence="4" id="KW-1003">Cell membrane</keyword>
<evidence type="ECO:0000256" key="4">
    <source>
        <dbReference type="ARBA" id="ARBA00022475"/>
    </source>
</evidence>
<protein>
    <recommendedName>
        <fullName evidence="9">Flagellar M-ring protein</fullName>
    </recommendedName>
</protein>
<dbReference type="PANTHER" id="PTHR30046:SF0">
    <property type="entry name" value="FLAGELLAR M-RING PROTEIN"/>
    <property type="match status" value="1"/>
</dbReference>
<keyword evidence="7 11" id="KW-0472">Membrane</keyword>
<comment type="similarity">
    <text evidence="3 9">Belongs to the FliF family.</text>
</comment>
<dbReference type="GO" id="GO:0071973">
    <property type="term" value="P:bacterial-type flagellum-dependent cell motility"/>
    <property type="evidence" value="ECO:0007669"/>
    <property type="project" value="InterPro"/>
</dbReference>
<evidence type="ECO:0000256" key="1">
    <source>
        <dbReference type="ARBA" id="ARBA00004117"/>
    </source>
</evidence>
<dbReference type="InterPro" id="IPR006182">
    <property type="entry name" value="FliF_N_dom"/>
</dbReference>
<keyword evidence="5 11" id="KW-0812">Transmembrane</keyword>
<evidence type="ECO:0000256" key="11">
    <source>
        <dbReference type="SAM" id="Phobius"/>
    </source>
</evidence>
<dbReference type="PIRSF" id="PIRSF004862">
    <property type="entry name" value="FliF"/>
    <property type="match status" value="1"/>
</dbReference>
<dbReference type="Gene3D" id="3.30.300.30">
    <property type="match status" value="1"/>
</dbReference>
<keyword evidence="8 9" id="KW-0975">Bacterial flagellum</keyword>
<feature type="compositionally biased region" description="Low complexity" evidence="10">
    <location>
        <begin position="351"/>
        <end position="370"/>
    </location>
</feature>
<dbReference type="InterPro" id="IPR045851">
    <property type="entry name" value="AMP-bd_C_sf"/>
</dbReference>
<comment type="function">
    <text evidence="9">The M ring may be actively involved in energy transduction.</text>
</comment>
<evidence type="ECO:0000256" key="3">
    <source>
        <dbReference type="ARBA" id="ARBA00007971"/>
    </source>
</evidence>
<evidence type="ECO:0000256" key="2">
    <source>
        <dbReference type="ARBA" id="ARBA00004651"/>
    </source>
</evidence>
<dbReference type="GO" id="GO:0009431">
    <property type="term" value="C:bacterial-type flagellum basal body, MS ring"/>
    <property type="evidence" value="ECO:0007669"/>
    <property type="project" value="InterPro"/>
</dbReference>
<evidence type="ECO:0000256" key="5">
    <source>
        <dbReference type="ARBA" id="ARBA00022692"/>
    </source>
</evidence>
<evidence type="ECO:0000256" key="7">
    <source>
        <dbReference type="ARBA" id="ARBA00023136"/>
    </source>
</evidence>
<keyword evidence="6 11" id="KW-1133">Transmembrane helix</keyword>
<dbReference type="EMBL" id="VLKK01000007">
    <property type="protein sequence ID" value="TWH93368.1"/>
    <property type="molecule type" value="Genomic_DNA"/>
</dbReference>
<evidence type="ECO:0000256" key="6">
    <source>
        <dbReference type="ARBA" id="ARBA00022989"/>
    </source>
</evidence>
<evidence type="ECO:0000256" key="8">
    <source>
        <dbReference type="ARBA" id="ARBA00023143"/>
    </source>
</evidence>
<feature type="transmembrane region" description="Helical" evidence="11">
    <location>
        <begin position="50"/>
        <end position="69"/>
    </location>
</feature>